<gene>
    <name evidence="1" type="ORF">BT96DRAFT_1009490</name>
</gene>
<reference evidence="1" key="1">
    <citation type="journal article" date="2019" name="Environ. Microbiol.">
        <title>Fungal ecological strategies reflected in gene transcription - a case study of two litter decomposers.</title>
        <authorList>
            <person name="Barbi F."/>
            <person name="Kohler A."/>
            <person name="Barry K."/>
            <person name="Baskaran P."/>
            <person name="Daum C."/>
            <person name="Fauchery L."/>
            <person name="Ihrmark K."/>
            <person name="Kuo A."/>
            <person name="LaButti K."/>
            <person name="Lipzen A."/>
            <person name="Morin E."/>
            <person name="Grigoriev I.V."/>
            <person name="Henrissat B."/>
            <person name="Lindahl B."/>
            <person name="Martin F."/>
        </authorList>
    </citation>
    <scope>NUCLEOTIDE SEQUENCE</scope>
    <source>
        <strain evidence="1">JB14</strain>
    </source>
</reference>
<accession>A0A6A4GCS0</accession>
<dbReference type="EMBL" id="ML770619">
    <property type="protein sequence ID" value="KAE9383233.1"/>
    <property type="molecule type" value="Genomic_DNA"/>
</dbReference>
<keyword evidence="2" id="KW-1185">Reference proteome</keyword>
<dbReference type="Proteomes" id="UP000799118">
    <property type="component" value="Unassembled WGS sequence"/>
</dbReference>
<protein>
    <submittedName>
        <fullName evidence="1">Uncharacterized protein</fullName>
    </submittedName>
</protein>
<sequence length="160" mass="18547">MAEVCHRRGNMQGQDFWQKVLAYTLRLGAGGMSDEDEGIESVVRGSRTKSEKVKIVKRLPFRHPYFEKLYDVVDQTPGLEELIFNQTGKRPLVRVRNRNSLSMCKPVTRLPRSFFPDGYLGQLFPFELDALQVSEEPWPLYEWTYNGVSYRAADHMNTTI</sequence>
<dbReference type="OrthoDB" id="2898360at2759"/>
<proteinExistence type="predicted"/>
<evidence type="ECO:0000313" key="1">
    <source>
        <dbReference type="EMBL" id="KAE9383233.1"/>
    </source>
</evidence>
<evidence type="ECO:0000313" key="2">
    <source>
        <dbReference type="Proteomes" id="UP000799118"/>
    </source>
</evidence>
<name>A0A6A4GCS0_9AGAR</name>
<dbReference type="AlphaFoldDB" id="A0A6A4GCS0"/>
<organism evidence="1 2">
    <name type="scientific">Gymnopus androsaceus JB14</name>
    <dbReference type="NCBI Taxonomy" id="1447944"/>
    <lineage>
        <taxon>Eukaryota</taxon>
        <taxon>Fungi</taxon>
        <taxon>Dikarya</taxon>
        <taxon>Basidiomycota</taxon>
        <taxon>Agaricomycotina</taxon>
        <taxon>Agaricomycetes</taxon>
        <taxon>Agaricomycetidae</taxon>
        <taxon>Agaricales</taxon>
        <taxon>Marasmiineae</taxon>
        <taxon>Omphalotaceae</taxon>
        <taxon>Gymnopus</taxon>
    </lineage>
</organism>